<dbReference type="EMBL" id="BSNK01000001">
    <property type="protein sequence ID" value="GLQ22947.1"/>
    <property type="molecule type" value="Genomic_DNA"/>
</dbReference>
<comment type="similarity">
    <text evidence="1">Belongs to the 4-hydroxybenzoyl-CoA thioesterase family.</text>
</comment>
<dbReference type="PANTHER" id="PTHR31793">
    <property type="entry name" value="4-HYDROXYBENZOYL-COA THIOESTERASE FAMILY MEMBER"/>
    <property type="match status" value="1"/>
</dbReference>
<dbReference type="InterPro" id="IPR029069">
    <property type="entry name" value="HotDog_dom_sf"/>
</dbReference>
<evidence type="ECO:0000256" key="2">
    <source>
        <dbReference type="ARBA" id="ARBA00022801"/>
    </source>
</evidence>
<dbReference type="Gene3D" id="3.10.129.10">
    <property type="entry name" value="Hotdog Thioesterase"/>
    <property type="match status" value="1"/>
</dbReference>
<dbReference type="Pfam" id="PF13279">
    <property type="entry name" value="4HBT_2"/>
    <property type="match status" value="1"/>
</dbReference>
<organism evidence="3 4">
    <name type="scientific">Algimonas ampicilliniresistens</name>
    <dbReference type="NCBI Taxonomy" id="1298735"/>
    <lineage>
        <taxon>Bacteria</taxon>
        <taxon>Pseudomonadati</taxon>
        <taxon>Pseudomonadota</taxon>
        <taxon>Alphaproteobacteria</taxon>
        <taxon>Maricaulales</taxon>
        <taxon>Robiginitomaculaceae</taxon>
        <taxon>Algimonas</taxon>
    </lineage>
</organism>
<dbReference type="InterPro" id="IPR050563">
    <property type="entry name" value="4-hydroxybenzoyl-CoA_TE"/>
</dbReference>
<dbReference type="SUPFAM" id="SSF54637">
    <property type="entry name" value="Thioesterase/thiol ester dehydrase-isomerase"/>
    <property type="match status" value="1"/>
</dbReference>
<comment type="caution">
    <text evidence="3">The sequence shown here is derived from an EMBL/GenBank/DDBJ whole genome shotgun (WGS) entry which is preliminary data.</text>
</comment>
<evidence type="ECO:0000313" key="4">
    <source>
        <dbReference type="Proteomes" id="UP001161391"/>
    </source>
</evidence>
<dbReference type="RefSeq" id="WP_284387838.1">
    <property type="nucleotide sequence ID" value="NZ_BSNK01000001.1"/>
</dbReference>
<evidence type="ECO:0000313" key="3">
    <source>
        <dbReference type="EMBL" id="GLQ22947.1"/>
    </source>
</evidence>
<dbReference type="Proteomes" id="UP001161391">
    <property type="component" value="Unassembled WGS sequence"/>
</dbReference>
<accession>A0ABQ5V791</accession>
<evidence type="ECO:0000256" key="1">
    <source>
        <dbReference type="ARBA" id="ARBA00005953"/>
    </source>
</evidence>
<dbReference type="CDD" id="cd00586">
    <property type="entry name" value="4HBT"/>
    <property type="match status" value="1"/>
</dbReference>
<protein>
    <submittedName>
        <fullName evidence="3">Thioesterase</fullName>
    </submittedName>
</protein>
<keyword evidence="2" id="KW-0378">Hydrolase</keyword>
<dbReference type="PANTHER" id="PTHR31793:SF27">
    <property type="entry name" value="NOVEL THIOESTERASE SUPERFAMILY DOMAIN AND SAPOSIN A-TYPE DOMAIN CONTAINING PROTEIN (0610012H03RIK)"/>
    <property type="match status" value="1"/>
</dbReference>
<reference evidence="3" key="1">
    <citation type="journal article" date="2014" name="Int. J. Syst. Evol. Microbiol.">
        <title>Complete genome of a new Firmicutes species belonging to the dominant human colonic microbiota ('Ruminococcus bicirculans') reveals two chromosomes and a selective capacity to utilize plant glucans.</title>
        <authorList>
            <consortium name="NISC Comparative Sequencing Program"/>
            <person name="Wegmann U."/>
            <person name="Louis P."/>
            <person name="Goesmann A."/>
            <person name="Henrissat B."/>
            <person name="Duncan S.H."/>
            <person name="Flint H.J."/>
        </authorList>
    </citation>
    <scope>NUCLEOTIDE SEQUENCE</scope>
    <source>
        <strain evidence="3">NBRC 108219</strain>
    </source>
</reference>
<name>A0ABQ5V791_9PROT</name>
<sequence length="147" mass="16656">MTGTSERVQPDTRDDYAYVLELPTRWNDNDVYGHINNAVYYEYFDTVVNRWLIDNDLLTIGVSETIGLVVETACGYFAPLTFPEPITAGLRASKVGSSSVRYEIGLFGTGDKAAARGHFVHVYVDEKTRRPVKISDRMKETLREITR</sequence>
<proteinExistence type="inferred from homology"/>
<reference evidence="3" key="2">
    <citation type="submission" date="2023-01" db="EMBL/GenBank/DDBJ databases">
        <title>Draft genome sequence of Algimonas ampicilliniresistens strain NBRC 108219.</title>
        <authorList>
            <person name="Sun Q."/>
            <person name="Mori K."/>
        </authorList>
    </citation>
    <scope>NUCLEOTIDE SEQUENCE</scope>
    <source>
        <strain evidence="3">NBRC 108219</strain>
    </source>
</reference>
<gene>
    <name evidence="3" type="ORF">GCM10007853_08210</name>
</gene>
<keyword evidence="4" id="KW-1185">Reference proteome</keyword>